<name>A0ABR4AAB1_9LECA</name>
<protein>
    <recommendedName>
        <fullName evidence="3">Lysine decarboxylase</fullName>
    </recommendedName>
</protein>
<dbReference type="NCBIfam" id="TIGR00730">
    <property type="entry name" value="Rossman fold protein, TIGR00730 family"/>
    <property type="match status" value="1"/>
</dbReference>
<gene>
    <name evidence="1" type="ORF">N7G274_004906</name>
</gene>
<dbReference type="InterPro" id="IPR005269">
    <property type="entry name" value="LOG"/>
</dbReference>
<proteinExistence type="predicted"/>
<dbReference type="InterPro" id="IPR031100">
    <property type="entry name" value="LOG_fam"/>
</dbReference>
<keyword evidence="2" id="KW-1185">Reference proteome</keyword>
<evidence type="ECO:0000313" key="2">
    <source>
        <dbReference type="Proteomes" id="UP001590950"/>
    </source>
</evidence>
<comment type="caution">
    <text evidence="1">The sequence shown here is derived from an EMBL/GenBank/DDBJ whole genome shotgun (WGS) entry which is preliminary data.</text>
</comment>
<accession>A0ABR4AAB1</accession>
<dbReference type="Proteomes" id="UP001590950">
    <property type="component" value="Unassembled WGS sequence"/>
</dbReference>
<dbReference type="EMBL" id="JBEFKJ010000014">
    <property type="protein sequence ID" value="KAL2042414.1"/>
    <property type="molecule type" value="Genomic_DNA"/>
</dbReference>
<dbReference type="PANTHER" id="PTHR31223">
    <property type="entry name" value="LOG FAMILY PROTEIN YJL055W"/>
    <property type="match status" value="1"/>
</dbReference>
<sequence length="263" mass="28606">MEDPPETRSSNSPITIIQDMANPSAPTIPPARICIFCSTTPGHSPAHLAAARQLAQTLHDARIHLVYGGGTTGLMGELAKTMVQLSGPESVHGVIPRSYISLERPEDAVVDRHKDEKQGRGWVSKVMRGLGMKEDATMQERAEAESALLLEEKFGKTTVVADVQIRKKIMCSLVATGGPGSGFIALSGGFGTLDEVVEMVTWGQLGVHGCGVCLFNVEGFWDNIIGWMETSIEAGFIREEGRRRLVVKGTSEECVEWLRNFKK</sequence>
<dbReference type="SUPFAM" id="SSF102405">
    <property type="entry name" value="MCP/YpsA-like"/>
    <property type="match status" value="1"/>
</dbReference>
<dbReference type="Gene3D" id="3.40.50.450">
    <property type="match status" value="1"/>
</dbReference>
<dbReference type="Pfam" id="PF03641">
    <property type="entry name" value="Lysine_decarbox"/>
    <property type="match status" value="1"/>
</dbReference>
<evidence type="ECO:0000313" key="1">
    <source>
        <dbReference type="EMBL" id="KAL2042414.1"/>
    </source>
</evidence>
<reference evidence="1 2" key="1">
    <citation type="submission" date="2024-09" db="EMBL/GenBank/DDBJ databases">
        <title>Rethinking Asexuality: The Enigmatic Case of Functional Sexual Genes in Lepraria (Stereocaulaceae).</title>
        <authorList>
            <person name="Doellman M."/>
            <person name="Sun Y."/>
            <person name="Barcenas-Pena A."/>
            <person name="Lumbsch H.T."/>
            <person name="Grewe F."/>
        </authorList>
    </citation>
    <scope>NUCLEOTIDE SEQUENCE [LARGE SCALE GENOMIC DNA]</scope>
    <source>
        <strain evidence="1 2">Mercado 3170</strain>
    </source>
</reference>
<evidence type="ECO:0008006" key="3">
    <source>
        <dbReference type="Google" id="ProtNLM"/>
    </source>
</evidence>
<dbReference type="PANTHER" id="PTHR31223:SF70">
    <property type="entry name" value="LOG FAMILY PROTEIN YJL055W"/>
    <property type="match status" value="1"/>
</dbReference>
<organism evidence="1 2">
    <name type="scientific">Stereocaulon virgatum</name>
    <dbReference type="NCBI Taxonomy" id="373712"/>
    <lineage>
        <taxon>Eukaryota</taxon>
        <taxon>Fungi</taxon>
        <taxon>Dikarya</taxon>
        <taxon>Ascomycota</taxon>
        <taxon>Pezizomycotina</taxon>
        <taxon>Lecanoromycetes</taxon>
        <taxon>OSLEUM clade</taxon>
        <taxon>Lecanoromycetidae</taxon>
        <taxon>Lecanorales</taxon>
        <taxon>Lecanorineae</taxon>
        <taxon>Stereocaulaceae</taxon>
        <taxon>Stereocaulon</taxon>
    </lineage>
</organism>